<feature type="domain" description="Rhodanese" evidence="1">
    <location>
        <begin position="68"/>
        <end position="154"/>
    </location>
</feature>
<organism evidence="2 3">
    <name type="scientific">Termitidicoccus mucosus</name>
    <dbReference type="NCBI Taxonomy" id="1184151"/>
    <lineage>
        <taxon>Bacteria</taxon>
        <taxon>Pseudomonadati</taxon>
        <taxon>Verrucomicrobiota</taxon>
        <taxon>Opitutia</taxon>
        <taxon>Opitutales</taxon>
        <taxon>Opitutaceae</taxon>
        <taxon>Termitidicoccus</taxon>
    </lineage>
</organism>
<dbReference type="EMBL" id="LRRQ01000156">
    <property type="protein sequence ID" value="OAM87823.1"/>
    <property type="molecule type" value="Genomic_DNA"/>
</dbReference>
<dbReference type="OrthoDB" id="195542at2"/>
<keyword evidence="3" id="KW-1185">Reference proteome</keyword>
<dbReference type="InterPro" id="IPR001763">
    <property type="entry name" value="Rhodanese-like_dom"/>
</dbReference>
<comment type="caution">
    <text evidence="2">The sequence shown here is derived from an EMBL/GenBank/DDBJ whole genome shotgun (WGS) entry which is preliminary data.</text>
</comment>
<dbReference type="RefSeq" id="WP_068772156.1">
    <property type="nucleotide sequence ID" value="NZ_CP109796.1"/>
</dbReference>
<sequence length="154" mass="16721">MTALPQSTVSAPRIGRMVVRQSLVLLLLALVPALIAALAHPRRPACAPPDGITEVAWREVAGWPVPPLIIDARPAADYAAARIPGALPLESVRWEEQLPRIVEQWRPDAPVLVYCSDEGCGVSRDVARRLKSELGLPGIYVLKGGWRAWQAAQP</sequence>
<name>A0A178ICS5_9BACT</name>
<dbReference type="STRING" id="1184151.AW736_20410"/>
<evidence type="ECO:0000313" key="3">
    <source>
        <dbReference type="Proteomes" id="UP000078486"/>
    </source>
</evidence>
<dbReference type="AlphaFoldDB" id="A0A178ICS5"/>
<proteinExistence type="predicted"/>
<dbReference type="SMART" id="SM00450">
    <property type="entry name" value="RHOD"/>
    <property type="match status" value="1"/>
</dbReference>
<gene>
    <name evidence="2" type="ORF">AW736_20410</name>
</gene>
<protein>
    <recommendedName>
        <fullName evidence="1">Rhodanese domain-containing protein</fullName>
    </recommendedName>
</protein>
<evidence type="ECO:0000259" key="1">
    <source>
        <dbReference type="PROSITE" id="PS50206"/>
    </source>
</evidence>
<dbReference type="Gene3D" id="3.40.250.10">
    <property type="entry name" value="Rhodanese-like domain"/>
    <property type="match status" value="1"/>
</dbReference>
<evidence type="ECO:0000313" key="2">
    <source>
        <dbReference type="EMBL" id="OAM87823.1"/>
    </source>
</evidence>
<reference evidence="2 3" key="1">
    <citation type="submission" date="2016-01" db="EMBL/GenBank/DDBJ databases">
        <title>High potential of lignocellulose degradation of a new Verrucomicrobia species.</title>
        <authorList>
            <person name="Wang Y."/>
            <person name="Shi Y."/>
            <person name="Qiu Z."/>
            <person name="Liu S."/>
            <person name="Yang H."/>
        </authorList>
    </citation>
    <scope>NUCLEOTIDE SEQUENCE [LARGE SCALE GENOMIC DNA]</scope>
    <source>
        <strain evidence="2 3">TSB47</strain>
    </source>
</reference>
<dbReference type="PROSITE" id="PS50206">
    <property type="entry name" value="RHODANESE_3"/>
    <property type="match status" value="1"/>
</dbReference>
<dbReference type="Proteomes" id="UP000078486">
    <property type="component" value="Unassembled WGS sequence"/>
</dbReference>
<dbReference type="Pfam" id="PF00581">
    <property type="entry name" value="Rhodanese"/>
    <property type="match status" value="1"/>
</dbReference>
<dbReference type="InterPro" id="IPR036873">
    <property type="entry name" value="Rhodanese-like_dom_sf"/>
</dbReference>
<dbReference type="SUPFAM" id="SSF52821">
    <property type="entry name" value="Rhodanese/Cell cycle control phosphatase"/>
    <property type="match status" value="1"/>
</dbReference>
<accession>A0A178ICS5</accession>